<keyword evidence="9" id="KW-0472">Membrane</keyword>
<feature type="active site" description="Charge relay system" evidence="7">
    <location>
        <position position="483"/>
    </location>
</feature>
<dbReference type="GO" id="GO:0005886">
    <property type="term" value="C:plasma membrane"/>
    <property type="evidence" value="ECO:0007669"/>
    <property type="project" value="TreeGrafter"/>
</dbReference>
<comment type="caution">
    <text evidence="11">The sequence shown here is derived from an EMBL/GenBank/DDBJ whole genome shotgun (WGS) entry which is preliminary data.</text>
</comment>
<evidence type="ECO:0000313" key="11">
    <source>
        <dbReference type="EMBL" id="KAH9372658.1"/>
    </source>
</evidence>
<name>A0A9J6GB54_HAELO</name>
<dbReference type="InterPro" id="IPR019826">
    <property type="entry name" value="Carboxylesterase_B_AS"/>
</dbReference>
<evidence type="ECO:0000256" key="5">
    <source>
        <dbReference type="ARBA" id="ARBA00023180"/>
    </source>
</evidence>
<evidence type="ECO:0000256" key="7">
    <source>
        <dbReference type="PIRSR" id="PIRSR600997-1"/>
    </source>
</evidence>
<evidence type="ECO:0000256" key="2">
    <source>
        <dbReference type="ARBA" id="ARBA00022487"/>
    </source>
</evidence>
<dbReference type="Gene3D" id="3.40.50.1820">
    <property type="entry name" value="alpha/beta hydrolase"/>
    <property type="match status" value="1"/>
</dbReference>
<reference evidence="11 12" key="1">
    <citation type="journal article" date="2020" name="Cell">
        <title>Large-Scale Comparative Analyses of Tick Genomes Elucidate Their Genetic Diversity and Vector Capacities.</title>
        <authorList>
            <consortium name="Tick Genome and Microbiome Consortium (TIGMIC)"/>
            <person name="Jia N."/>
            <person name="Wang J."/>
            <person name="Shi W."/>
            <person name="Du L."/>
            <person name="Sun Y."/>
            <person name="Zhan W."/>
            <person name="Jiang J.F."/>
            <person name="Wang Q."/>
            <person name="Zhang B."/>
            <person name="Ji P."/>
            <person name="Bell-Sakyi L."/>
            <person name="Cui X.M."/>
            <person name="Yuan T.T."/>
            <person name="Jiang B.G."/>
            <person name="Yang W.F."/>
            <person name="Lam T.T."/>
            <person name="Chang Q.C."/>
            <person name="Ding S.J."/>
            <person name="Wang X.J."/>
            <person name="Zhu J.G."/>
            <person name="Ruan X.D."/>
            <person name="Zhao L."/>
            <person name="Wei J.T."/>
            <person name="Ye R.Z."/>
            <person name="Que T.C."/>
            <person name="Du C.H."/>
            <person name="Zhou Y.H."/>
            <person name="Cheng J.X."/>
            <person name="Dai P.F."/>
            <person name="Guo W.B."/>
            <person name="Han X.H."/>
            <person name="Huang E.J."/>
            <person name="Li L.F."/>
            <person name="Wei W."/>
            <person name="Gao Y.C."/>
            <person name="Liu J.Z."/>
            <person name="Shao H.Z."/>
            <person name="Wang X."/>
            <person name="Wang C.C."/>
            <person name="Yang T.C."/>
            <person name="Huo Q.B."/>
            <person name="Li W."/>
            <person name="Chen H.Y."/>
            <person name="Chen S.E."/>
            <person name="Zhou L.G."/>
            <person name="Ni X.B."/>
            <person name="Tian J.H."/>
            <person name="Sheng Y."/>
            <person name="Liu T."/>
            <person name="Pan Y.S."/>
            <person name="Xia L.Y."/>
            <person name="Li J."/>
            <person name="Zhao F."/>
            <person name="Cao W.C."/>
        </authorList>
    </citation>
    <scope>NUCLEOTIDE SEQUENCE [LARGE SCALE GENOMIC DNA]</scope>
    <source>
        <strain evidence="11">HaeL-2018</strain>
    </source>
</reference>
<comment type="catalytic activity">
    <reaction evidence="6">
        <text>acetylcholine + H2O = choline + acetate + H(+)</text>
        <dbReference type="Rhea" id="RHEA:17561"/>
        <dbReference type="ChEBI" id="CHEBI:15354"/>
        <dbReference type="ChEBI" id="CHEBI:15355"/>
        <dbReference type="ChEBI" id="CHEBI:15377"/>
        <dbReference type="ChEBI" id="CHEBI:15378"/>
        <dbReference type="ChEBI" id="CHEBI:30089"/>
        <dbReference type="EC" id="3.1.1.7"/>
    </reaction>
</comment>
<protein>
    <recommendedName>
        <fullName evidence="8">Carboxylic ester hydrolase</fullName>
        <ecNumber evidence="8">3.1.1.-</ecNumber>
    </recommendedName>
</protein>
<organism evidence="11 12">
    <name type="scientific">Haemaphysalis longicornis</name>
    <name type="common">Bush tick</name>
    <dbReference type="NCBI Taxonomy" id="44386"/>
    <lineage>
        <taxon>Eukaryota</taxon>
        <taxon>Metazoa</taxon>
        <taxon>Ecdysozoa</taxon>
        <taxon>Arthropoda</taxon>
        <taxon>Chelicerata</taxon>
        <taxon>Arachnida</taxon>
        <taxon>Acari</taxon>
        <taxon>Parasitiformes</taxon>
        <taxon>Ixodida</taxon>
        <taxon>Ixodoidea</taxon>
        <taxon>Ixodidae</taxon>
        <taxon>Haemaphysalinae</taxon>
        <taxon>Haemaphysalis</taxon>
    </lineage>
</organism>
<evidence type="ECO:0000256" key="9">
    <source>
        <dbReference type="SAM" id="Phobius"/>
    </source>
</evidence>
<feature type="domain" description="Carboxylesterase type B" evidence="10">
    <location>
        <begin position="55"/>
        <end position="523"/>
    </location>
</feature>
<dbReference type="SUPFAM" id="SSF53474">
    <property type="entry name" value="alpha/beta-Hydrolases"/>
    <property type="match status" value="1"/>
</dbReference>
<dbReference type="PANTHER" id="PTHR43918">
    <property type="entry name" value="ACETYLCHOLINESTERASE"/>
    <property type="match status" value="1"/>
</dbReference>
<dbReference type="PANTHER" id="PTHR43918:SF4">
    <property type="entry name" value="CARBOXYLIC ESTER HYDROLASE"/>
    <property type="match status" value="1"/>
</dbReference>
<evidence type="ECO:0000256" key="3">
    <source>
        <dbReference type="ARBA" id="ARBA00022801"/>
    </source>
</evidence>
<keyword evidence="2" id="KW-0719">Serine esterase</keyword>
<proteinExistence type="inferred from homology"/>
<dbReference type="GO" id="GO:0006581">
    <property type="term" value="P:acetylcholine catabolic process"/>
    <property type="evidence" value="ECO:0007669"/>
    <property type="project" value="TreeGrafter"/>
</dbReference>
<dbReference type="PROSITE" id="PS00122">
    <property type="entry name" value="CARBOXYLESTERASE_B_1"/>
    <property type="match status" value="1"/>
</dbReference>
<evidence type="ECO:0000256" key="1">
    <source>
        <dbReference type="ARBA" id="ARBA00005964"/>
    </source>
</evidence>
<evidence type="ECO:0000256" key="6">
    <source>
        <dbReference type="ARBA" id="ARBA00048484"/>
    </source>
</evidence>
<evidence type="ECO:0000256" key="8">
    <source>
        <dbReference type="RuleBase" id="RU361235"/>
    </source>
</evidence>
<comment type="similarity">
    <text evidence="1 8">Belongs to the type-B carboxylesterase/lipase family.</text>
</comment>
<keyword evidence="12" id="KW-1185">Reference proteome</keyword>
<dbReference type="Pfam" id="PF00135">
    <property type="entry name" value="COesterase"/>
    <property type="match status" value="1"/>
</dbReference>
<dbReference type="OrthoDB" id="6501553at2759"/>
<dbReference type="EMBL" id="JABSTR010000006">
    <property type="protein sequence ID" value="KAH9372658.1"/>
    <property type="molecule type" value="Genomic_DNA"/>
</dbReference>
<dbReference type="GO" id="GO:0019695">
    <property type="term" value="P:choline metabolic process"/>
    <property type="evidence" value="ECO:0007669"/>
    <property type="project" value="TreeGrafter"/>
</dbReference>
<evidence type="ECO:0000313" key="12">
    <source>
        <dbReference type="Proteomes" id="UP000821853"/>
    </source>
</evidence>
<dbReference type="VEuPathDB" id="VectorBase:HLOH_051470"/>
<keyword evidence="4" id="KW-1015">Disulfide bond</keyword>
<accession>A0A9J6GB54</accession>
<keyword evidence="9" id="KW-0812">Transmembrane</keyword>
<dbReference type="PRINTS" id="PR00878">
    <property type="entry name" value="CHOLNESTRASE"/>
</dbReference>
<keyword evidence="3 8" id="KW-0378">Hydrolase</keyword>
<dbReference type="InterPro" id="IPR050654">
    <property type="entry name" value="AChE-related_enzymes"/>
</dbReference>
<dbReference type="OMA" id="MITTMAN"/>
<keyword evidence="5" id="KW-0325">Glycoprotein</keyword>
<feature type="active site" description="Charge relay system" evidence="7">
    <location>
        <position position="374"/>
    </location>
</feature>
<feature type="transmembrane region" description="Helical" evidence="9">
    <location>
        <begin position="12"/>
        <end position="33"/>
    </location>
</feature>
<dbReference type="AlphaFoldDB" id="A0A9J6GB54"/>
<evidence type="ECO:0000259" key="10">
    <source>
        <dbReference type="Pfam" id="PF00135"/>
    </source>
</evidence>
<dbReference type="GO" id="GO:0005615">
    <property type="term" value="C:extracellular space"/>
    <property type="evidence" value="ECO:0007669"/>
    <property type="project" value="TreeGrafter"/>
</dbReference>
<dbReference type="InterPro" id="IPR002018">
    <property type="entry name" value="CarbesteraseB"/>
</dbReference>
<dbReference type="InterPro" id="IPR000997">
    <property type="entry name" value="Cholinesterase"/>
</dbReference>
<feature type="active site" description="Acyl-ester intermediate" evidence="7">
    <location>
        <position position="251"/>
    </location>
</feature>
<evidence type="ECO:0000256" key="4">
    <source>
        <dbReference type="ARBA" id="ARBA00023157"/>
    </source>
</evidence>
<dbReference type="GO" id="GO:0003990">
    <property type="term" value="F:acetylcholinesterase activity"/>
    <property type="evidence" value="ECO:0007669"/>
    <property type="project" value="UniProtKB-EC"/>
</dbReference>
<keyword evidence="9" id="KW-1133">Transmembrane helix</keyword>
<sequence>MAKGSAVRRSPLSCVLGGFVIAFVVAVIATILLTKAYEGVPVPRASKGAQAPCLIVGTTRGQVEGTLSRFTDKGNVYSTVAFYGIPFAKPPLGKLRFAPPTCAALWTGVFNASYKRPPCFQETKRLPKNVVIDASNTTEDCLHVNVWVPGSCVGEQRAQRRAIVFWLHGGSFSSGGNSYDIYDGRFIAAIGDVLVVVPNFRLSVFGYLNSGTGDVAGNMALHDQILALRWLHENAEQFGGDRERILLAGHSSGAITVSLLMTSPLVARHGSFRRAYLMSGTMSTPIDGNKGKRAEGYFAEIAANIGCQAKAVASQLECLRCLNASEIRKGAGSLGGSMMPSIEGPVFPGGLQALEEWFLPFRGRDAMISATQSEGMAFLQSLMPGVIEKREPITAEMLQRAFPSHFPGVDPSLVNFILAPIRQRYDLSDPENKGWVQFVGDMLFRCAGLAFGKELAGTGAKVYHQVFVPKPSFTVFAGDTATHGEDMVMLFGYPFQYPHFATDEERATSRRMITTMANFAKNGCRYERATLIFTAGALRSDILLKVLPASTDFLSLIDLTMKVH</sequence>
<dbReference type="EC" id="3.1.1.-" evidence="8"/>
<dbReference type="InterPro" id="IPR029058">
    <property type="entry name" value="AB_hydrolase_fold"/>
</dbReference>
<dbReference type="Proteomes" id="UP000821853">
    <property type="component" value="Chromosome 4"/>
</dbReference>
<gene>
    <name evidence="11" type="ORF">HPB48_003366</name>
</gene>